<dbReference type="InterPro" id="IPR024610">
    <property type="entry name" value="ING_N_histone-binding"/>
</dbReference>
<feature type="site" description="Histone H3K4me3 binding" evidence="8">
    <location>
        <position position="998"/>
    </location>
</feature>
<dbReference type="GO" id="GO:0006355">
    <property type="term" value="P:regulation of DNA-templated transcription"/>
    <property type="evidence" value="ECO:0007669"/>
    <property type="project" value="TreeGrafter"/>
</dbReference>
<feature type="compositionally biased region" description="Low complexity" evidence="12">
    <location>
        <begin position="927"/>
        <end position="956"/>
    </location>
</feature>
<feature type="region of interest" description="Disordered" evidence="12">
    <location>
        <begin position="724"/>
        <end position="847"/>
    </location>
</feature>
<sequence>MSSPIEIHVESSATDILESSRSISKTDERLPNAEETESFNSKGGQVSLTGTLQPRPNASSDDNLLQRLVQSRIPVSKSISSSTVTTQTSITSSQQSKFESNFFCEGIYSLPDEILSLIFACARGRHEVRDDDYIYRTPEIILSMVSRRFRRVTLGTPVLWTYLMNGKGLKTKTYLNRSGKAGLSIKIFVRYHRYDLDIISIIPFLNIVAPHAYRWEEFVMYVSEESWFKNNPVGQFPELSLPSLMSMDLIVSDGVRECYSLLDDYSDDPFLLGNWNMPKLRHLNVDGFAPVSVPISTATSLMVFWDSFQTHEDLEAFLNFFQSNSDLRSLRWTLREFKVSGKFYQDKPDMLACIRLPNLTHLSLDIYTECILEHVKDMMDLPMLESLKMNLRMDLYEWSHDDSTFEKEELLYDENEELEETRRWFSFINDKDCDHFTRVKDISINIIRSQHYAGPRLSFFLYDVLCRCQSLEHLHVRCPSFRLVSRKDRTGKDARNWQQTPLPLRTVTVECGNHLDGQFLEMIKTALGVGDPDASAPVEKNATLESLEIRVRATSSHRSLLQQRRRREETDMPPRPIAAMKAAHQSTPYSLELLTEYGHTLDAMPLDLSRIFADLRELDAVLTSTVSSVTGKIYRLAEMIENKSASNEQRLWLLGEIAEEAGKVRPGADDKIRLATQAADSLRLQKMHLATLVTHLPEFEPAMLVPKTRYPHVSLRAYMPSHAYETGRRRRAPASGGLMGLGEGSPQKKRRVVQEDDPDYGAASKSPRKEKTGDGNAQTRPPRGPRTKKVDRHPSPPESLHSVTSHMLAHALGNGQRNNQTNPHRSTQNASSSSKRRTNISNSNAMHADNSLLDTVISRKDNQHLAPSSSTSHPSLMEAADHGASGNDQDNRHGHSNSVRSGNHNGDVKNGAQRQLEGPGVPGARASTQSSLTTNLNSTMEGSPAPAGAAATPATAGGDGAEGDADADNDDGKIYCFCDNVSYGEMIGCDQPGCEREWFHLVCIGLSEAPKGLWYCDDCVAKRKKQNARNGKKRTGGGRNNARNGL</sequence>
<dbReference type="SMART" id="SM00249">
    <property type="entry name" value="PHD"/>
    <property type="match status" value="1"/>
</dbReference>
<keyword evidence="3 9" id="KW-0479">Metal-binding</keyword>
<dbReference type="Gene3D" id="3.30.40.10">
    <property type="entry name" value="Zinc/RING finger domain, C3HC4 (zinc finger)"/>
    <property type="match status" value="1"/>
</dbReference>
<feature type="compositionally biased region" description="Polar residues" evidence="12">
    <location>
        <begin position="865"/>
        <end position="874"/>
    </location>
</feature>
<proteinExistence type="inferred from homology"/>
<dbReference type="OrthoDB" id="2505961at2759"/>
<feature type="compositionally biased region" description="Polar residues" evidence="12">
    <location>
        <begin position="815"/>
        <end position="845"/>
    </location>
</feature>
<feature type="site" description="Histone H3K4me3 binding" evidence="8">
    <location>
        <position position="986"/>
    </location>
</feature>
<gene>
    <name evidence="14" type="ORF">EW145_g7188</name>
</gene>
<feature type="region of interest" description="Disordered" evidence="12">
    <location>
        <begin position="1027"/>
        <end position="1046"/>
    </location>
</feature>
<feature type="binding site" evidence="9">
    <location>
        <position position="976"/>
    </location>
    <ligand>
        <name>Zn(2+)</name>
        <dbReference type="ChEBI" id="CHEBI:29105"/>
        <label>1</label>
    </ligand>
</feature>
<feature type="compositionally biased region" description="Basic residues" evidence="12">
    <location>
        <begin position="1027"/>
        <end position="1036"/>
    </location>
</feature>
<dbReference type="InterPro" id="IPR028651">
    <property type="entry name" value="ING_fam"/>
</dbReference>
<dbReference type="SMART" id="SM01408">
    <property type="entry name" value="ING"/>
    <property type="match status" value="1"/>
</dbReference>
<evidence type="ECO:0000256" key="6">
    <source>
        <dbReference type="ARBA" id="ARBA00022853"/>
    </source>
</evidence>
<evidence type="ECO:0000256" key="4">
    <source>
        <dbReference type="ARBA" id="ARBA00022771"/>
    </source>
</evidence>
<feature type="compositionally biased region" description="Polar residues" evidence="12">
    <location>
        <begin position="11"/>
        <end position="23"/>
    </location>
</feature>
<feature type="binding site" evidence="9">
    <location>
        <position position="1000"/>
    </location>
    <ligand>
        <name>Zn(2+)</name>
        <dbReference type="ChEBI" id="CHEBI:29105"/>
        <label>1</label>
    </ligand>
</feature>
<protein>
    <recommendedName>
        <fullName evidence="11">Chromatin modification-related protein</fullName>
    </recommendedName>
</protein>
<reference evidence="14 15" key="1">
    <citation type="submission" date="2019-02" db="EMBL/GenBank/DDBJ databases">
        <title>Genome sequencing of the rare red list fungi Phellinidium pouzarii.</title>
        <authorList>
            <person name="Buettner E."/>
            <person name="Kellner H."/>
        </authorList>
    </citation>
    <scope>NUCLEOTIDE SEQUENCE [LARGE SCALE GENOMIC DNA]</scope>
    <source>
        <strain evidence="14 15">DSM 108285</strain>
    </source>
</reference>
<evidence type="ECO:0000256" key="5">
    <source>
        <dbReference type="ARBA" id="ARBA00022833"/>
    </source>
</evidence>
<feature type="binding site" evidence="9">
    <location>
        <position position="1019"/>
    </location>
    <ligand>
        <name>Zn(2+)</name>
        <dbReference type="ChEBI" id="CHEBI:29105"/>
        <label>2</label>
    </ligand>
</feature>
<evidence type="ECO:0000256" key="12">
    <source>
        <dbReference type="SAM" id="MobiDB-lite"/>
    </source>
</evidence>
<dbReference type="InterPro" id="IPR019786">
    <property type="entry name" value="Zinc_finger_PHD-type_CS"/>
</dbReference>
<feature type="region of interest" description="Disordered" evidence="12">
    <location>
        <begin position="1"/>
        <end position="61"/>
    </location>
</feature>
<evidence type="ECO:0000256" key="11">
    <source>
        <dbReference type="RuleBase" id="RU361213"/>
    </source>
</evidence>
<name>A0A4S4KNG7_9AGAM</name>
<comment type="subcellular location">
    <subcellularLocation>
        <location evidence="1 11">Nucleus</location>
    </subcellularLocation>
</comment>
<dbReference type="PROSITE" id="PS01359">
    <property type="entry name" value="ZF_PHD_1"/>
    <property type="match status" value="1"/>
</dbReference>
<keyword evidence="15" id="KW-1185">Reference proteome</keyword>
<keyword evidence="5 9" id="KW-0862">Zinc</keyword>
<dbReference type="GO" id="GO:0000785">
    <property type="term" value="C:chromatin"/>
    <property type="evidence" value="ECO:0007669"/>
    <property type="project" value="UniProtKB-ARBA"/>
</dbReference>
<dbReference type="Gene3D" id="6.10.140.1740">
    <property type="match status" value="1"/>
</dbReference>
<evidence type="ECO:0000256" key="1">
    <source>
        <dbReference type="ARBA" id="ARBA00004123"/>
    </source>
</evidence>
<feature type="binding site" evidence="9">
    <location>
        <position position="1003"/>
    </location>
    <ligand>
        <name>Zn(2+)</name>
        <dbReference type="ChEBI" id="CHEBI:29105"/>
        <label>1</label>
    </ligand>
</feature>
<accession>A0A4S4KNG7</accession>
<dbReference type="AlphaFoldDB" id="A0A4S4KNG7"/>
<dbReference type="GO" id="GO:0005634">
    <property type="term" value="C:nucleus"/>
    <property type="evidence" value="ECO:0007669"/>
    <property type="project" value="UniProtKB-SubCell"/>
</dbReference>
<comment type="subunit">
    <text evidence="11">Component of an histone acetyltransferase complex. Interacts with H3K4me3 and to a lesser extent with H3K4me2.</text>
</comment>
<evidence type="ECO:0000256" key="7">
    <source>
        <dbReference type="ARBA" id="ARBA00023242"/>
    </source>
</evidence>
<dbReference type="PANTHER" id="PTHR10333">
    <property type="entry name" value="INHIBITOR OF GROWTH PROTEIN"/>
    <property type="match status" value="1"/>
</dbReference>
<feature type="binding site" evidence="9">
    <location>
        <position position="1016"/>
    </location>
    <ligand>
        <name>Zn(2+)</name>
        <dbReference type="ChEBI" id="CHEBI:29105"/>
        <label>2</label>
    </ligand>
</feature>
<feature type="binding site" evidence="9">
    <location>
        <position position="989"/>
    </location>
    <ligand>
        <name>Zn(2+)</name>
        <dbReference type="ChEBI" id="CHEBI:29105"/>
        <label>2</label>
    </ligand>
</feature>
<evidence type="ECO:0000256" key="3">
    <source>
        <dbReference type="ARBA" id="ARBA00022723"/>
    </source>
</evidence>
<evidence type="ECO:0000256" key="9">
    <source>
        <dbReference type="PIRSR" id="PIRSR628651-51"/>
    </source>
</evidence>
<evidence type="ECO:0000313" key="14">
    <source>
        <dbReference type="EMBL" id="THG99853.1"/>
    </source>
</evidence>
<dbReference type="EMBL" id="SGPK01000665">
    <property type="protein sequence ID" value="THG99853.1"/>
    <property type="molecule type" value="Genomic_DNA"/>
</dbReference>
<keyword evidence="4 10" id="KW-0863">Zinc-finger</keyword>
<dbReference type="GO" id="GO:0008270">
    <property type="term" value="F:zinc ion binding"/>
    <property type="evidence" value="ECO:0007669"/>
    <property type="project" value="UniProtKB-KW"/>
</dbReference>
<feature type="binding site" evidence="9">
    <location>
        <position position="994"/>
    </location>
    <ligand>
        <name>Zn(2+)</name>
        <dbReference type="ChEBI" id="CHEBI:29105"/>
        <label>2</label>
    </ligand>
</feature>
<dbReference type="InterPro" id="IPR019787">
    <property type="entry name" value="Znf_PHD-finger"/>
</dbReference>
<evidence type="ECO:0000256" key="2">
    <source>
        <dbReference type="ARBA" id="ARBA00010210"/>
    </source>
</evidence>
<evidence type="ECO:0000256" key="10">
    <source>
        <dbReference type="PROSITE-ProRule" id="PRU00146"/>
    </source>
</evidence>
<comment type="function">
    <text evidence="11">Component of an histone acetyltransferase complex.</text>
</comment>
<comment type="domain">
    <text evidence="11">The PHD-type zinc finger mediates the binding to H3K4me3.</text>
</comment>
<dbReference type="PROSITE" id="PS50016">
    <property type="entry name" value="ZF_PHD_2"/>
    <property type="match status" value="1"/>
</dbReference>
<feature type="compositionally biased region" description="Polar residues" evidence="12">
    <location>
        <begin position="38"/>
        <end position="61"/>
    </location>
</feature>
<comment type="caution">
    <text evidence="14">The sequence shown here is derived from an EMBL/GenBank/DDBJ whole genome shotgun (WGS) entry which is preliminary data.</text>
</comment>
<organism evidence="14 15">
    <name type="scientific">Phellinidium pouzarii</name>
    <dbReference type="NCBI Taxonomy" id="167371"/>
    <lineage>
        <taxon>Eukaryota</taxon>
        <taxon>Fungi</taxon>
        <taxon>Dikarya</taxon>
        <taxon>Basidiomycota</taxon>
        <taxon>Agaricomycotina</taxon>
        <taxon>Agaricomycetes</taxon>
        <taxon>Hymenochaetales</taxon>
        <taxon>Hymenochaetaceae</taxon>
        <taxon>Phellinidium</taxon>
    </lineage>
</organism>
<dbReference type="Proteomes" id="UP000308199">
    <property type="component" value="Unassembled WGS sequence"/>
</dbReference>
<evidence type="ECO:0000256" key="8">
    <source>
        <dbReference type="PIRSR" id="PIRSR628651-50"/>
    </source>
</evidence>
<dbReference type="Pfam" id="PF12998">
    <property type="entry name" value="ING"/>
    <property type="match status" value="1"/>
</dbReference>
<dbReference type="CDD" id="cd15505">
    <property type="entry name" value="PHD_ING"/>
    <property type="match status" value="1"/>
</dbReference>
<evidence type="ECO:0000313" key="15">
    <source>
        <dbReference type="Proteomes" id="UP000308199"/>
    </source>
</evidence>
<keyword evidence="7 11" id="KW-0539">Nucleus</keyword>
<keyword evidence="6 11" id="KW-0156">Chromatin regulator</keyword>
<feature type="site" description="Histone H3K4me3 binding" evidence="8">
    <location>
        <position position="975"/>
    </location>
</feature>
<dbReference type="GO" id="GO:0006325">
    <property type="term" value="P:chromatin organization"/>
    <property type="evidence" value="ECO:0007669"/>
    <property type="project" value="UniProtKB-KW"/>
</dbReference>
<feature type="domain" description="PHD-type" evidence="13">
    <location>
        <begin position="973"/>
        <end position="1022"/>
    </location>
</feature>
<dbReference type="InterPro" id="IPR001965">
    <property type="entry name" value="Znf_PHD"/>
</dbReference>
<feature type="site" description="Histone H3K4me3 binding" evidence="8">
    <location>
        <position position="990"/>
    </location>
</feature>
<dbReference type="SUPFAM" id="SSF57903">
    <property type="entry name" value="FYVE/PHD zinc finger"/>
    <property type="match status" value="1"/>
</dbReference>
<evidence type="ECO:0000259" key="13">
    <source>
        <dbReference type="PROSITE" id="PS50016"/>
    </source>
</evidence>
<dbReference type="PANTHER" id="PTHR10333:SF42">
    <property type="entry name" value="INHIBITOR OF GROWTH PROTEIN 5"/>
    <property type="match status" value="1"/>
</dbReference>
<dbReference type="InterPro" id="IPR011011">
    <property type="entry name" value="Znf_FYVE_PHD"/>
</dbReference>
<feature type="region of interest" description="Disordered" evidence="12">
    <location>
        <begin position="862"/>
        <end position="966"/>
    </location>
</feature>
<comment type="similarity">
    <text evidence="2 11">Belongs to the ING family.</text>
</comment>
<feature type="binding site" evidence="9">
    <location>
        <position position="978"/>
    </location>
    <ligand>
        <name>Zn(2+)</name>
        <dbReference type="ChEBI" id="CHEBI:29105"/>
        <label>1</label>
    </ligand>
</feature>
<dbReference type="InterPro" id="IPR013083">
    <property type="entry name" value="Znf_RING/FYVE/PHD"/>
</dbReference>